<evidence type="ECO:0000256" key="2">
    <source>
        <dbReference type="ARBA" id="ARBA00022475"/>
    </source>
</evidence>
<dbReference type="SMART" id="SM00304">
    <property type="entry name" value="HAMP"/>
    <property type="match status" value="1"/>
</dbReference>
<dbReference type="Proteomes" id="UP000269872">
    <property type="component" value="Unassembled WGS sequence"/>
</dbReference>
<evidence type="ECO:0000256" key="9">
    <source>
        <dbReference type="ARBA" id="ARBA00029447"/>
    </source>
</evidence>
<evidence type="ECO:0000256" key="5">
    <source>
        <dbReference type="ARBA" id="ARBA00022692"/>
    </source>
</evidence>
<dbReference type="CDD" id="cd19411">
    <property type="entry name" value="MCP2201-like_sensor"/>
    <property type="match status" value="1"/>
</dbReference>
<dbReference type="Pfam" id="PF00672">
    <property type="entry name" value="HAMP"/>
    <property type="match status" value="1"/>
</dbReference>
<dbReference type="InterPro" id="IPR024478">
    <property type="entry name" value="HlyB_4HB_MCP"/>
</dbReference>
<comment type="subcellular location">
    <subcellularLocation>
        <location evidence="1">Cell membrane</location>
        <topology evidence="1">Multi-pass membrane protein</topology>
    </subcellularLocation>
</comment>
<dbReference type="FunFam" id="1.10.287.950:FF:000001">
    <property type="entry name" value="Methyl-accepting chemotaxis sensory transducer"/>
    <property type="match status" value="1"/>
</dbReference>
<feature type="domain" description="HAMP" evidence="13">
    <location>
        <begin position="199"/>
        <end position="251"/>
    </location>
</feature>
<comment type="similarity">
    <text evidence="9">Belongs to the methyl-accepting chemotaxis (MCP) protein family.</text>
</comment>
<dbReference type="InterPro" id="IPR004089">
    <property type="entry name" value="MCPsignal_dom"/>
</dbReference>
<dbReference type="PANTHER" id="PTHR32089">
    <property type="entry name" value="METHYL-ACCEPTING CHEMOTAXIS PROTEIN MCPB"/>
    <property type="match status" value="1"/>
</dbReference>
<evidence type="ECO:0000256" key="3">
    <source>
        <dbReference type="ARBA" id="ARBA00022481"/>
    </source>
</evidence>
<evidence type="ECO:0000256" key="6">
    <source>
        <dbReference type="ARBA" id="ARBA00022989"/>
    </source>
</evidence>
<organism evidence="14 15">
    <name type="scientific">Pseudomonas caricapapayae</name>
    <dbReference type="NCBI Taxonomy" id="46678"/>
    <lineage>
        <taxon>Bacteria</taxon>
        <taxon>Pseudomonadati</taxon>
        <taxon>Pseudomonadota</taxon>
        <taxon>Gammaproteobacteria</taxon>
        <taxon>Pseudomonadales</taxon>
        <taxon>Pseudomonadaceae</taxon>
        <taxon>Pseudomonas</taxon>
    </lineage>
</organism>
<keyword evidence="6 11" id="KW-1133">Transmembrane helix</keyword>
<evidence type="ECO:0000256" key="8">
    <source>
        <dbReference type="ARBA" id="ARBA00023224"/>
    </source>
</evidence>
<evidence type="ECO:0000259" key="13">
    <source>
        <dbReference type="PROSITE" id="PS50885"/>
    </source>
</evidence>
<proteinExistence type="inferred from homology"/>
<dbReference type="GO" id="GO:0005886">
    <property type="term" value="C:plasma membrane"/>
    <property type="evidence" value="ECO:0007669"/>
    <property type="project" value="UniProtKB-SubCell"/>
</dbReference>
<reference evidence="14 15" key="1">
    <citation type="submission" date="2018-08" db="EMBL/GenBank/DDBJ databases">
        <title>Recombination of ecologically and evolutionarily significant loci maintains genetic cohesion in the Pseudomonas syringae species complex.</title>
        <authorList>
            <person name="Dillon M."/>
            <person name="Thakur S."/>
            <person name="Almeida R.N.D."/>
            <person name="Weir B.S."/>
            <person name="Guttman D.S."/>
        </authorList>
    </citation>
    <scope>NUCLEOTIDE SEQUENCE [LARGE SCALE GENOMIC DNA]</scope>
    <source>
        <strain evidence="14 15">ICMP 7496</strain>
    </source>
</reference>
<keyword evidence="7 11" id="KW-0472">Membrane</keyword>
<feature type="transmembrane region" description="Helical" evidence="11">
    <location>
        <begin position="176"/>
        <end position="197"/>
    </location>
</feature>
<accession>A0A3M6F841</accession>
<feature type="domain" description="Methyl-accepting transducer" evidence="12">
    <location>
        <begin position="256"/>
        <end position="492"/>
    </location>
</feature>
<dbReference type="Gene3D" id="1.10.287.950">
    <property type="entry name" value="Methyl-accepting chemotaxis protein"/>
    <property type="match status" value="1"/>
</dbReference>
<gene>
    <name evidence="14" type="ORF">ALP05_02443</name>
</gene>
<keyword evidence="4" id="KW-0145">Chemotaxis</keyword>
<evidence type="ECO:0000313" key="15">
    <source>
        <dbReference type="Proteomes" id="UP000269872"/>
    </source>
</evidence>
<dbReference type="SMART" id="SM00283">
    <property type="entry name" value="MA"/>
    <property type="match status" value="1"/>
</dbReference>
<dbReference type="AlphaFoldDB" id="A0A3M6F841"/>
<keyword evidence="5 11" id="KW-0812">Transmembrane</keyword>
<comment type="caution">
    <text evidence="14">The sequence shown here is derived from an EMBL/GenBank/DDBJ whole genome shotgun (WGS) entry which is preliminary data.</text>
</comment>
<dbReference type="CDD" id="cd11386">
    <property type="entry name" value="MCP_signal"/>
    <property type="match status" value="1"/>
</dbReference>
<protein>
    <submittedName>
        <fullName evidence="14">Methyl-accepting chemotaxis protein</fullName>
    </submittedName>
</protein>
<evidence type="ECO:0000256" key="1">
    <source>
        <dbReference type="ARBA" id="ARBA00004651"/>
    </source>
</evidence>
<dbReference type="PROSITE" id="PS50885">
    <property type="entry name" value="HAMP"/>
    <property type="match status" value="1"/>
</dbReference>
<dbReference type="EMBL" id="RBUY01000063">
    <property type="protein sequence ID" value="RMV76782.1"/>
    <property type="molecule type" value="Genomic_DNA"/>
</dbReference>
<evidence type="ECO:0000256" key="11">
    <source>
        <dbReference type="SAM" id="Phobius"/>
    </source>
</evidence>
<evidence type="ECO:0000256" key="4">
    <source>
        <dbReference type="ARBA" id="ARBA00022500"/>
    </source>
</evidence>
<dbReference type="Pfam" id="PF12729">
    <property type="entry name" value="4HB_MCP_1"/>
    <property type="match status" value="1"/>
</dbReference>
<dbReference type="InterPro" id="IPR047347">
    <property type="entry name" value="YvaQ-like_sensor"/>
</dbReference>
<dbReference type="PROSITE" id="PS50111">
    <property type="entry name" value="CHEMOTAXIS_TRANSDUC_2"/>
    <property type="match status" value="1"/>
</dbReference>
<keyword evidence="3" id="KW-0488">Methylation</keyword>
<dbReference type="PANTHER" id="PTHR32089:SF120">
    <property type="entry name" value="METHYL-ACCEPTING CHEMOTAXIS PROTEIN TLPQ"/>
    <property type="match status" value="1"/>
</dbReference>
<dbReference type="InterPro" id="IPR003660">
    <property type="entry name" value="HAMP_dom"/>
</dbReference>
<keyword evidence="2" id="KW-1003">Cell membrane</keyword>
<keyword evidence="8 10" id="KW-0807">Transducer</keyword>
<dbReference type="GO" id="GO:0006935">
    <property type="term" value="P:chemotaxis"/>
    <property type="evidence" value="ECO:0007669"/>
    <property type="project" value="UniProtKB-KW"/>
</dbReference>
<dbReference type="CDD" id="cd06225">
    <property type="entry name" value="HAMP"/>
    <property type="match status" value="1"/>
</dbReference>
<dbReference type="Pfam" id="PF00015">
    <property type="entry name" value="MCPsignal"/>
    <property type="match status" value="1"/>
</dbReference>
<sequence length="528" mass="56623">MFFAGILAIVLLLGVVAIVQMGKLRASEQDVETNWMASMRLSGLMNSGALRLRLETLRWTTTPDPKLRQQTAENYPGYRTAFMNTVEQYKGVIASDEERQLFESVKASADAYAKLLNTFEGLLKNGDNTGATDLINTSIRPLTNTLQDQIAALREYNDRGAKQAGIEAGEIYSTGIMLVCGLLVAVLLVTIFLAFALTRSITVPMGDALKIAQRIAKKDLSERIVVTGEDEAARMLTAITEMQTNLRHTISHLADSSTQLASASEEMAAVTEESGRGLVRQNDEVNQAATAVTEMSAAVDEVARNAAEAANASQRSLAITAEGLENVSSTLDSIQNLTENVSSTSVQVQALSSRAQQISQVVEVIRSIAEQTNLLALNAAIEAARAGEQGRGFAVVADEVRALAHRTQQSTQEIEQMIGGMQTDSLDAVRAMEHSQQMASDSSSVARNANTSLKQIADTITVINERNTLIATAAEEQAQVAREIDRSLTSIRDLSTQSAAGASQTATASNEVSKLAVGLNAIVRQFAL</sequence>
<dbReference type="GO" id="GO:0007165">
    <property type="term" value="P:signal transduction"/>
    <property type="evidence" value="ECO:0007669"/>
    <property type="project" value="UniProtKB-KW"/>
</dbReference>
<evidence type="ECO:0000259" key="12">
    <source>
        <dbReference type="PROSITE" id="PS50111"/>
    </source>
</evidence>
<evidence type="ECO:0000313" key="14">
    <source>
        <dbReference type="EMBL" id="RMV76782.1"/>
    </source>
</evidence>
<dbReference type="SUPFAM" id="SSF58104">
    <property type="entry name" value="Methyl-accepting chemotaxis protein (MCP) signaling domain"/>
    <property type="match status" value="1"/>
</dbReference>
<evidence type="ECO:0000256" key="7">
    <source>
        <dbReference type="ARBA" id="ARBA00023136"/>
    </source>
</evidence>
<evidence type="ECO:0000256" key="10">
    <source>
        <dbReference type="PROSITE-ProRule" id="PRU00284"/>
    </source>
</evidence>
<name>A0A3M6F841_9PSED</name>